<dbReference type="AlphaFoldDB" id="A0A454JK17"/>
<dbReference type="RefSeq" id="WP_103524104.1">
    <property type="nucleotide sequence ID" value="NZ_JAIZDC010000007.1"/>
</dbReference>
<organism evidence="1 2">
    <name type="scientific">Aquitalea palustris</name>
    <dbReference type="NCBI Taxonomy" id="2480983"/>
    <lineage>
        <taxon>Bacteria</taxon>
        <taxon>Pseudomonadati</taxon>
        <taxon>Pseudomonadota</taxon>
        <taxon>Betaproteobacteria</taxon>
        <taxon>Neisseriales</taxon>
        <taxon>Chromobacteriaceae</taxon>
        <taxon>Aquitalea</taxon>
    </lineage>
</organism>
<evidence type="ECO:0000313" key="1">
    <source>
        <dbReference type="EMBL" id="RMC99554.1"/>
    </source>
</evidence>
<protein>
    <submittedName>
        <fullName evidence="1">Uncharacterized protein</fullName>
    </submittedName>
</protein>
<dbReference type="EMBL" id="RFAR01000024">
    <property type="protein sequence ID" value="RMC99554.1"/>
    <property type="molecule type" value="Genomic_DNA"/>
</dbReference>
<evidence type="ECO:0000313" key="2">
    <source>
        <dbReference type="Proteomes" id="UP000274139"/>
    </source>
</evidence>
<comment type="caution">
    <text evidence="1">The sequence shown here is derived from an EMBL/GenBank/DDBJ whole genome shotgun (WGS) entry which is preliminary data.</text>
</comment>
<keyword evidence="2" id="KW-1185">Reference proteome</keyword>
<reference evidence="1 2" key="1">
    <citation type="submission" date="2018-10" db="EMBL/GenBank/DDBJ databases">
        <title>Draft genome sequence of Aquitalea MWU14-2217 isolated from a wild cranberry bog in Provincetown, Massachusetts.</title>
        <authorList>
            <person name="Ebadzadsahrai G."/>
            <person name="Soby S."/>
        </authorList>
    </citation>
    <scope>NUCLEOTIDE SEQUENCE [LARGE SCALE GENOMIC DNA]</scope>
    <source>
        <strain evidence="1 2">MWU14-2217</strain>
    </source>
</reference>
<dbReference type="Proteomes" id="UP000274139">
    <property type="component" value="Unassembled WGS sequence"/>
</dbReference>
<proteinExistence type="predicted"/>
<accession>A0A454JK17</accession>
<gene>
    <name evidence="1" type="ORF">EAY64_07210</name>
</gene>
<sequence>MIKLFNNLSRTFASGLTGIDSLSRVDANPLLALLGLYFPNDDAYLFDSWSGLYSRGLAPFCIESLDGMYREIFYIDLGRKRLEFQDVPLFDSVNNTSDLLSWPDRFDWSGIPCRVFSTMPAELLEMASHGYVHRNRDGGTFDLYLPAMRLDVSSGSDETSITVSLRSDGACPASFRFRADGIPPNGTTQLINSGQFVDGTGAAVSFPTFGAGGLKLWEIEGVVDLATTTATITRDTRIAA</sequence>
<name>A0A454JK17_9NEIS</name>